<dbReference type="SUPFAM" id="SSF54909">
    <property type="entry name" value="Dimeric alpha+beta barrel"/>
    <property type="match status" value="1"/>
</dbReference>
<proteinExistence type="predicted"/>
<reference evidence="2" key="1">
    <citation type="journal article" date="2014" name="Int. J. Syst. Evol. Microbiol.">
        <title>Complete genome of a new Firmicutes species belonging to the dominant human colonic microbiota ('Ruminococcus bicirculans') reveals two chromosomes and a selective capacity to utilize plant glucans.</title>
        <authorList>
            <consortium name="NISC Comparative Sequencing Program"/>
            <person name="Wegmann U."/>
            <person name="Louis P."/>
            <person name="Goesmann A."/>
            <person name="Henrissat B."/>
            <person name="Duncan S.H."/>
            <person name="Flint H.J."/>
        </authorList>
    </citation>
    <scope>NUCLEOTIDE SEQUENCE</scope>
    <source>
        <strain evidence="2">CGMCC 1.15644</strain>
    </source>
</reference>
<dbReference type="EMBL" id="SLWO01000003">
    <property type="protein sequence ID" value="TCO26822.1"/>
    <property type="molecule type" value="Genomic_DNA"/>
</dbReference>
<dbReference type="AlphaFoldDB" id="A0A4R2HEJ3"/>
<reference evidence="2" key="4">
    <citation type="submission" date="2024-05" db="EMBL/GenBank/DDBJ databases">
        <authorList>
            <person name="Sun Q."/>
            <person name="Zhou Y."/>
        </authorList>
    </citation>
    <scope>NUCLEOTIDE SEQUENCE</scope>
    <source>
        <strain evidence="2">CGMCC 1.15644</strain>
    </source>
</reference>
<evidence type="ECO:0000313" key="3">
    <source>
        <dbReference type="EMBL" id="TCO26822.1"/>
    </source>
</evidence>
<evidence type="ECO:0000259" key="1">
    <source>
        <dbReference type="PROSITE" id="PS51725"/>
    </source>
</evidence>
<dbReference type="RefSeq" id="WP_132530978.1">
    <property type="nucleotide sequence ID" value="NZ_BMJO01000004.1"/>
</dbReference>
<protein>
    <submittedName>
        <fullName evidence="2">Antibiotic biosynthesis monooxygenase</fullName>
    </submittedName>
    <submittedName>
        <fullName evidence="3">Quinol monooxygenase YgiN</fullName>
    </submittedName>
</protein>
<feature type="domain" description="ABM" evidence="1">
    <location>
        <begin position="3"/>
        <end position="90"/>
    </location>
</feature>
<dbReference type="Proteomes" id="UP000295684">
    <property type="component" value="Unassembled WGS sequence"/>
</dbReference>
<reference evidence="5" key="2">
    <citation type="journal article" date="2019" name="Int. J. Syst. Evol. Microbiol.">
        <title>The Global Catalogue of Microorganisms (GCM) 10K type strain sequencing project: providing services to taxonomists for standard genome sequencing and annotation.</title>
        <authorList>
            <consortium name="The Broad Institute Genomics Platform"/>
            <consortium name="The Broad Institute Genome Sequencing Center for Infectious Disease"/>
            <person name="Wu L."/>
            <person name="Ma J."/>
        </authorList>
    </citation>
    <scope>NUCLEOTIDE SEQUENCE [LARGE SCALE GENOMIC DNA]</scope>
    <source>
        <strain evidence="5">CGMCC 1.15644</strain>
    </source>
</reference>
<evidence type="ECO:0000313" key="4">
    <source>
        <dbReference type="Proteomes" id="UP000295684"/>
    </source>
</evidence>
<dbReference type="Proteomes" id="UP000622648">
    <property type="component" value="Unassembled WGS sequence"/>
</dbReference>
<dbReference type="EMBL" id="BMJO01000004">
    <property type="protein sequence ID" value="GGE56772.1"/>
    <property type="molecule type" value="Genomic_DNA"/>
</dbReference>
<keyword evidence="3" id="KW-0503">Monooxygenase</keyword>
<organism evidence="3 4">
    <name type="scientific">Pedobacter psychrotolerans</name>
    <dbReference type="NCBI Taxonomy" id="1843235"/>
    <lineage>
        <taxon>Bacteria</taxon>
        <taxon>Pseudomonadati</taxon>
        <taxon>Bacteroidota</taxon>
        <taxon>Sphingobacteriia</taxon>
        <taxon>Sphingobacteriales</taxon>
        <taxon>Sphingobacteriaceae</taxon>
        <taxon>Pedobacter</taxon>
    </lineage>
</organism>
<dbReference type="InterPro" id="IPR011008">
    <property type="entry name" value="Dimeric_a/b-barrel"/>
</dbReference>
<comment type="caution">
    <text evidence="3">The sequence shown here is derived from an EMBL/GenBank/DDBJ whole genome shotgun (WGS) entry which is preliminary data.</text>
</comment>
<dbReference type="GO" id="GO:0004497">
    <property type="term" value="F:monooxygenase activity"/>
    <property type="evidence" value="ECO:0007669"/>
    <property type="project" value="UniProtKB-KW"/>
</dbReference>
<evidence type="ECO:0000313" key="2">
    <source>
        <dbReference type="EMBL" id="GGE56772.1"/>
    </source>
</evidence>
<keyword evidence="5" id="KW-1185">Reference proteome</keyword>
<dbReference type="PROSITE" id="PS51725">
    <property type="entry name" value="ABM"/>
    <property type="match status" value="1"/>
</dbReference>
<accession>A0A4R2HEJ3</accession>
<dbReference type="Pfam" id="PF03992">
    <property type="entry name" value="ABM"/>
    <property type="match status" value="1"/>
</dbReference>
<sequence length="94" mass="10856">MSIYLTAIVKSKPETKEELSKILLNMVIQSRKEAACIQYDLHEDAVHDLFIFHEEWADQAGLDLHNQQEYLLDFVAKSSELTTEILIHQTNKIA</sequence>
<dbReference type="InterPro" id="IPR007138">
    <property type="entry name" value="ABM_dom"/>
</dbReference>
<gene>
    <name evidence="3" type="ORF">EV200_103153</name>
    <name evidence="2" type="ORF">GCM10011413_23950</name>
</gene>
<dbReference type="PANTHER" id="PTHR33336:SF3">
    <property type="entry name" value="ABM DOMAIN-CONTAINING PROTEIN"/>
    <property type="match status" value="1"/>
</dbReference>
<reference evidence="3 4" key="3">
    <citation type="submission" date="2019-03" db="EMBL/GenBank/DDBJ databases">
        <title>Genomic Encyclopedia of Type Strains, Phase IV (KMG-IV): sequencing the most valuable type-strain genomes for metagenomic binning, comparative biology and taxonomic classification.</title>
        <authorList>
            <person name="Goeker M."/>
        </authorList>
    </citation>
    <scope>NUCLEOTIDE SEQUENCE [LARGE SCALE GENOMIC DNA]</scope>
    <source>
        <strain evidence="3 4">DSM 103236</strain>
    </source>
</reference>
<keyword evidence="3" id="KW-0560">Oxidoreductase</keyword>
<dbReference type="InterPro" id="IPR050744">
    <property type="entry name" value="AI-2_Isomerase_LsrG"/>
</dbReference>
<dbReference type="Gene3D" id="3.30.70.100">
    <property type="match status" value="1"/>
</dbReference>
<name>A0A4R2HEJ3_9SPHI</name>
<dbReference type="PANTHER" id="PTHR33336">
    <property type="entry name" value="QUINOL MONOOXYGENASE YGIN-RELATED"/>
    <property type="match status" value="1"/>
</dbReference>
<evidence type="ECO:0000313" key="5">
    <source>
        <dbReference type="Proteomes" id="UP000622648"/>
    </source>
</evidence>
<dbReference type="OrthoDB" id="9806189at2"/>